<keyword evidence="5" id="KW-0548">Nucleotidyltransferase</keyword>
<evidence type="ECO:0000259" key="8">
    <source>
        <dbReference type="Pfam" id="PF04563"/>
    </source>
</evidence>
<reference evidence="11" key="1">
    <citation type="submission" date="2025-08" db="UniProtKB">
        <authorList>
            <consortium name="RefSeq"/>
        </authorList>
    </citation>
    <scope>IDENTIFICATION</scope>
    <source>
        <tissue evidence="11">Spleen</tissue>
    </source>
</reference>
<dbReference type="InterPro" id="IPR007645">
    <property type="entry name" value="RNA_pol_Rpb2_3"/>
</dbReference>
<feature type="domain" description="RNA polymerase Rpb2" evidence="9">
    <location>
        <begin position="104"/>
        <end position="166"/>
    </location>
</feature>
<dbReference type="InterPro" id="IPR015712">
    <property type="entry name" value="DNA-dir_RNA_pol_su2"/>
</dbReference>
<dbReference type="GO" id="GO:0003677">
    <property type="term" value="F:DNA binding"/>
    <property type="evidence" value="ECO:0007669"/>
    <property type="project" value="InterPro"/>
</dbReference>
<evidence type="ECO:0000256" key="7">
    <source>
        <dbReference type="RuleBase" id="RU000434"/>
    </source>
</evidence>
<dbReference type="Proteomes" id="UP000245320">
    <property type="component" value="Chromosome 5"/>
</dbReference>
<organism evidence="10 11">
    <name type="scientific">Tursiops truncatus</name>
    <name type="common">Atlantic bottle-nosed dolphin</name>
    <name type="synonym">Delphinus truncatus</name>
    <dbReference type="NCBI Taxonomy" id="9739"/>
    <lineage>
        <taxon>Eukaryota</taxon>
        <taxon>Metazoa</taxon>
        <taxon>Chordata</taxon>
        <taxon>Craniata</taxon>
        <taxon>Vertebrata</taxon>
        <taxon>Euteleostomi</taxon>
        <taxon>Mammalia</taxon>
        <taxon>Eutheria</taxon>
        <taxon>Laurasiatheria</taxon>
        <taxon>Artiodactyla</taxon>
        <taxon>Whippomorpha</taxon>
        <taxon>Cetacea</taxon>
        <taxon>Odontoceti</taxon>
        <taxon>Delphinidae</taxon>
        <taxon>Tursiops</taxon>
    </lineage>
</organism>
<name>A0A6J3RDX6_TURTR</name>
<dbReference type="Gene3D" id="3.90.1100.10">
    <property type="match status" value="2"/>
</dbReference>
<keyword evidence="3" id="KW-0240">DNA-directed RNA polymerase</keyword>
<dbReference type="EC" id="2.7.7.6" evidence="2"/>
<dbReference type="GO" id="GO:0032549">
    <property type="term" value="F:ribonucleoside binding"/>
    <property type="evidence" value="ECO:0007669"/>
    <property type="project" value="InterPro"/>
</dbReference>
<keyword evidence="6" id="KW-0804">Transcription</keyword>
<dbReference type="OrthoDB" id="9684355at2759"/>
<comment type="similarity">
    <text evidence="1 7">Belongs to the RNA polymerase beta chain family.</text>
</comment>
<dbReference type="InterPro" id="IPR007644">
    <property type="entry name" value="RNA_pol_bsu_protrusion"/>
</dbReference>
<evidence type="ECO:0000256" key="6">
    <source>
        <dbReference type="ARBA" id="ARBA00023163"/>
    </source>
</evidence>
<evidence type="ECO:0000313" key="11">
    <source>
        <dbReference type="RefSeq" id="XP_033712981.1"/>
    </source>
</evidence>
<dbReference type="GeneID" id="109548827"/>
<dbReference type="GO" id="GO:0006351">
    <property type="term" value="P:DNA-templated transcription"/>
    <property type="evidence" value="ECO:0007669"/>
    <property type="project" value="InterPro"/>
</dbReference>
<dbReference type="GO" id="GO:0003899">
    <property type="term" value="F:DNA-directed RNA polymerase activity"/>
    <property type="evidence" value="ECO:0007669"/>
    <property type="project" value="UniProtKB-EC"/>
</dbReference>
<evidence type="ECO:0000313" key="10">
    <source>
        <dbReference type="Proteomes" id="UP000245320"/>
    </source>
</evidence>
<dbReference type="GO" id="GO:0000428">
    <property type="term" value="C:DNA-directed RNA polymerase complex"/>
    <property type="evidence" value="ECO:0007669"/>
    <property type="project" value="UniProtKB-KW"/>
</dbReference>
<evidence type="ECO:0000256" key="2">
    <source>
        <dbReference type="ARBA" id="ARBA00012418"/>
    </source>
</evidence>
<evidence type="ECO:0000256" key="3">
    <source>
        <dbReference type="ARBA" id="ARBA00022478"/>
    </source>
</evidence>
<dbReference type="Pfam" id="PF04563">
    <property type="entry name" value="RNA_pol_Rpb2_1"/>
    <property type="match status" value="1"/>
</dbReference>
<dbReference type="Pfam" id="PF04565">
    <property type="entry name" value="RNA_pol_Rpb2_3"/>
    <property type="match status" value="1"/>
</dbReference>
<accession>A0A6J3RDX6</accession>
<dbReference type="RefSeq" id="XP_073661405.1">
    <property type="nucleotide sequence ID" value="XM_073805304.1"/>
</dbReference>
<sequence length="186" mass="20635">MQHQKTFIGKVPVMLHSIYCLLNGLADHDLCELHGCLLDPDGYFIINGSEKVLIGQEKMATNTTFVFAKKDSKYAYTGECRSCLENSFDPLSGLACWQEEDRYLNCLTFASTLSHLCCLNPSIGRDGKLAKPRQLHNTLWGMVCPAETPEGHAVGLVKNLALMAYISVGSQPSSILVFLEEWSMEV</sequence>
<feature type="domain" description="RNA polymerase beta subunit protrusion" evidence="8">
    <location>
        <begin position="2"/>
        <end position="60"/>
    </location>
</feature>
<evidence type="ECO:0000256" key="1">
    <source>
        <dbReference type="ARBA" id="ARBA00006835"/>
    </source>
</evidence>
<keyword evidence="4" id="KW-0808">Transferase</keyword>
<dbReference type="InParanoid" id="A0A6J3RDX6"/>
<dbReference type="SUPFAM" id="SSF64484">
    <property type="entry name" value="beta and beta-prime subunits of DNA dependent RNA-polymerase"/>
    <property type="match status" value="2"/>
</dbReference>
<evidence type="ECO:0000259" key="9">
    <source>
        <dbReference type="Pfam" id="PF04565"/>
    </source>
</evidence>
<evidence type="ECO:0000256" key="5">
    <source>
        <dbReference type="ARBA" id="ARBA00022695"/>
    </source>
</evidence>
<keyword evidence="10" id="KW-1185">Reference proteome</keyword>
<dbReference type="RefSeq" id="XP_033712981.1">
    <property type="nucleotide sequence ID" value="XM_033857090.1"/>
</dbReference>
<dbReference type="PANTHER" id="PTHR20856">
    <property type="entry name" value="DNA-DIRECTED RNA POLYMERASE I SUBUNIT 2"/>
    <property type="match status" value="1"/>
</dbReference>
<protein>
    <recommendedName>
        <fullName evidence="2">DNA-directed RNA polymerase</fullName>
        <ecNumber evidence="2">2.7.7.6</ecNumber>
    </recommendedName>
</protein>
<gene>
    <name evidence="11" type="primary">LOC109548827</name>
</gene>
<proteinExistence type="inferred from homology"/>
<dbReference type="AlphaFoldDB" id="A0A6J3RDX6"/>
<evidence type="ECO:0000256" key="4">
    <source>
        <dbReference type="ARBA" id="ARBA00022679"/>
    </source>
</evidence>